<keyword evidence="1" id="KW-0175">Coiled coil</keyword>
<evidence type="ECO:0000259" key="3">
    <source>
        <dbReference type="Pfam" id="PF13476"/>
    </source>
</evidence>
<feature type="region of interest" description="Disordered" evidence="2">
    <location>
        <begin position="311"/>
        <end position="336"/>
    </location>
</feature>
<feature type="compositionally biased region" description="Basic and acidic residues" evidence="2">
    <location>
        <begin position="998"/>
        <end position="1008"/>
    </location>
</feature>
<dbReference type="Gene3D" id="3.40.50.300">
    <property type="entry name" value="P-loop containing nucleotide triphosphate hydrolases"/>
    <property type="match status" value="2"/>
</dbReference>
<gene>
    <name evidence="4" type="ORF">FCV52_08700</name>
</gene>
<sequence>MKILSLEFENLNSLKGRWKLDFTKSPFAENGLFAITGPTGAGKTTILDAMCLALFHRTPRLKSIAKGTNELMTRGTGECFAEIEFEVKGKTYRSNFHHKRARGKHDGALQTPTCELADADSDDILETQLTKKIKRVETVTGLDFSRFTKSIMLSQGEFAAFLNANANDRAELLEELTGTEVYSLISERIYDHFKSSEESLNHLKAKAEGVSLLTEEQIQELITDRDRLEAEQAVLAQKLVEWNAHLSWWKDVTKADLAIVNGEQDLKQAQDNLSENQPSLDRLAKSEPAEKLRPLYKDVKRSDQDVQVTQANLESSTKRLAERDAEKSAASDKLKTQSALVEQIKQEQQDQEKIIEQVRPLDNQISVLKDKQVTAEKNVKALNQQEVEQRHKHTVLSQAIASVQQQEKIHAQYLEAHQADKQLEKYLGQWQFKVDQVRALETQHTELLSSVQGANKALETQQTLVQTSRELKLTQDKTLAERVAVENDAKLKWDTLQQQNSEGALNESKDLLEYWSRHTNTLVDINRGYLQATQRIAVKEAELSNHIHRSDKLTQEREVLVERYQKNKTSLERLIRLIEQEGELAKYRAALQPGMDCPLCGSANHAIEQSQDLTDLISQKEREEQALAVIEKEGTEHRQQLDSIVPIINGIKDELKRTQADVEQAKLNWANTLNKLEQVYVSFVSQGGLLNVKLPSIEALGDSETVSFFTESCEQQLNEVIYQLRAVIDAKNVYLDAEKQRTTASIMANKAQANLELSEQRLTDLTTKTQAQVDQAEKCSQSKALQWTELKESIAETSIEAPELEHIDAWFAQKKEASDLWQATKLQHDELDKQLISKRAELTALDDKLESLANETANANLEVESLTKELASITESRKQLFGDNDVQSTIQAMKQKMNDAITSLEVSQTEFNGCEREHLKEQTKHASYTEELAAKQQAQVEMKQLWEKALASSPFVTDADFESSLLDETLTAQLRSLKKTLDEAIVSTQARLNSAKANRSELQDHEKAATWSTTPQSEVEQATVEYQNKRQSHASQIGAISANLETDRQNRSNQQDLFKLIEAQQLEFDDISRLNSLIGSRNGDKFRKFAQGLTLENLVYLANKQLQRLHGRYELQRKADDGLELQVLDTWQGDVMRDTKTLSGGESFLVSLALALALSDLVSHKTSIDSLFLDEGFGTLDSDTLDIALNALDNLNASGKMIGVISHVEALKERVPVQLKVTKHSGLGVSEMESQYKVTA</sequence>
<dbReference type="InterPro" id="IPR027417">
    <property type="entry name" value="P-loop_NTPase"/>
</dbReference>
<dbReference type="GO" id="GO:0016887">
    <property type="term" value="F:ATP hydrolysis activity"/>
    <property type="evidence" value="ECO:0007669"/>
    <property type="project" value="InterPro"/>
</dbReference>
<feature type="coiled-coil region" evidence="1">
    <location>
        <begin position="561"/>
        <end position="668"/>
    </location>
</feature>
<dbReference type="SUPFAM" id="SSF52540">
    <property type="entry name" value="P-loop containing nucleoside triphosphate hydrolases"/>
    <property type="match status" value="1"/>
</dbReference>
<keyword evidence="4" id="KW-0269">Exonuclease</keyword>
<organism evidence="4 5">
    <name type="scientific">Vibrio kanaloae</name>
    <dbReference type="NCBI Taxonomy" id="170673"/>
    <lineage>
        <taxon>Bacteria</taxon>
        <taxon>Pseudomonadati</taxon>
        <taxon>Pseudomonadota</taxon>
        <taxon>Gammaproteobacteria</taxon>
        <taxon>Vibrionales</taxon>
        <taxon>Vibrionaceae</taxon>
        <taxon>Vibrio</taxon>
    </lineage>
</organism>
<dbReference type="PANTHER" id="PTHR32114:SF2">
    <property type="entry name" value="ABC TRANSPORTER ABCH.3"/>
    <property type="match status" value="1"/>
</dbReference>
<protein>
    <submittedName>
        <fullName evidence="4">Exonuclease SbcC</fullName>
    </submittedName>
</protein>
<dbReference type="GO" id="GO:0004527">
    <property type="term" value="F:exonuclease activity"/>
    <property type="evidence" value="ECO:0007669"/>
    <property type="project" value="UniProtKB-KW"/>
</dbReference>
<feature type="coiled-coil region" evidence="1">
    <location>
        <begin position="211"/>
        <end position="238"/>
    </location>
</feature>
<comment type="caution">
    <text evidence="4">The sequence shown here is derived from an EMBL/GenBank/DDBJ whole genome shotgun (WGS) entry which is preliminary data.</text>
</comment>
<dbReference type="AlphaFoldDB" id="A0A4U1YYX7"/>
<accession>A0A4U1YYX7</accession>
<reference evidence="4 5" key="1">
    <citation type="submission" date="2019-04" db="EMBL/GenBank/DDBJ databases">
        <title>A reverse ecology approach based on a biological definition of microbial populations.</title>
        <authorList>
            <person name="Arevalo P."/>
            <person name="Vaninsberghe D."/>
            <person name="Elsherbini J."/>
            <person name="Gore J."/>
            <person name="Polz M."/>
        </authorList>
    </citation>
    <scope>NUCLEOTIDE SEQUENCE [LARGE SCALE GENOMIC DNA]</scope>
    <source>
        <strain evidence="4 5">10N.261.46.E4</strain>
    </source>
</reference>
<evidence type="ECO:0000256" key="2">
    <source>
        <dbReference type="SAM" id="MobiDB-lite"/>
    </source>
</evidence>
<dbReference type="RefSeq" id="WP_136997885.1">
    <property type="nucleotide sequence ID" value="NZ_JBFRJO010000026.1"/>
</dbReference>
<evidence type="ECO:0000256" key="1">
    <source>
        <dbReference type="SAM" id="Coils"/>
    </source>
</evidence>
<dbReference type="Pfam" id="PF13558">
    <property type="entry name" value="SbcC_Walker_B"/>
    <property type="match status" value="1"/>
</dbReference>
<feature type="region of interest" description="Disordered" evidence="2">
    <location>
        <begin position="996"/>
        <end position="1017"/>
    </location>
</feature>
<dbReference type="Pfam" id="PF13476">
    <property type="entry name" value="AAA_23"/>
    <property type="match status" value="1"/>
</dbReference>
<keyword evidence="4" id="KW-0540">Nuclease</keyword>
<proteinExistence type="predicted"/>
<name>A0A4U1YYX7_9VIBR</name>
<keyword evidence="4" id="KW-0378">Hydrolase</keyword>
<evidence type="ECO:0000313" key="4">
    <source>
        <dbReference type="EMBL" id="TKF26382.1"/>
    </source>
</evidence>
<dbReference type="GO" id="GO:0006302">
    <property type="term" value="P:double-strand break repair"/>
    <property type="evidence" value="ECO:0007669"/>
    <property type="project" value="InterPro"/>
</dbReference>
<dbReference type="EMBL" id="SYUW01000022">
    <property type="protein sequence ID" value="TKF26382.1"/>
    <property type="molecule type" value="Genomic_DNA"/>
</dbReference>
<dbReference type="PANTHER" id="PTHR32114">
    <property type="entry name" value="ABC TRANSPORTER ABCH.3"/>
    <property type="match status" value="1"/>
</dbReference>
<evidence type="ECO:0000313" key="5">
    <source>
        <dbReference type="Proteomes" id="UP000305234"/>
    </source>
</evidence>
<dbReference type="InterPro" id="IPR038729">
    <property type="entry name" value="Rad50/SbcC_AAA"/>
</dbReference>
<feature type="coiled-coil region" evidence="1">
    <location>
        <begin position="835"/>
        <end position="869"/>
    </location>
</feature>
<feature type="compositionally biased region" description="Basic and acidic residues" evidence="2">
    <location>
        <begin position="316"/>
        <end position="335"/>
    </location>
</feature>
<dbReference type="Proteomes" id="UP000305234">
    <property type="component" value="Unassembled WGS sequence"/>
</dbReference>
<feature type="domain" description="Rad50/SbcC-type AAA" evidence="3">
    <location>
        <begin position="5"/>
        <end position="208"/>
    </location>
</feature>